<dbReference type="EMBL" id="KQ085919">
    <property type="protein sequence ID" value="KLO16223.1"/>
    <property type="molecule type" value="Genomic_DNA"/>
</dbReference>
<gene>
    <name evidence="1" type="ORF">SCHPADRAFT_901759</name>
</gene>
<dbReference type="Proteomes" id="UP000053477">
    <property type="component" value="Unassembled WGS sequence"/>
</dbReference>
<name>A0A0H2S383_9AGAM</name>
<dbReference type="InParanoid" id="A0A0H2S383"/>
<protein>
    <submittedName>
        <fullName evidence="1">Uncharacterized protein</fullName>
    </submittedName>
</protein>
<accession>A0A0H2S383</accession>
<dbReference type="AlphaFoldDB" id="A0A0H2S383"/>
<keyword evidence="2" id="KW-1185">Reference proteome</keyword>
<evidence type="ECO:0000313" key="1">
    <source>
        <dbReference type="EMBL" id="KLO16223.1"/>
    </source>
</evidence>
<organism evidence="1 2">
    <name type="scientific">Schizopora paradoxa</name>
    <dbReference type="NCBI Taxonomy" id="27342"/>
    <lineage>
        <taxon>Eukaryota</taxon>
        <taxon>Fungi</taxon>
        <taxon>Dikarya</taxon>
        <taxon>Basidiomycota</taxon>
        <taxon>Agaricomycotina</taxon>
        <taxon>Agaricomycetes</taxon>
        <taxon>Hymenochaetales</taxon>
        <taxon>Schizoporaceae</taxon>
        <taxon>Schizopora</taxon>
    </lineage>
</organism>
<evidence type="ECO:0000313" key="2">
    <source>
        <dbReference type="Proteomes" id="UP000053477"/>
    </source>
</evidence>
<reference evidence="1 2" key="1">
    <citation type="submission" date="2015-04" db="EMBL/GenBank/DDBJ databases">
        <title>Complete genome sequence of Schizopora paradoxa KUC8140, a cosmopolitan wood degrader in East Asia.</title>
        <authorList>
            <consortium name="DOE Joint Genome Institute"/>
            <person name="Min B."/>
            <person name="Park H."/>
            <person name="Jang Y."/>
            <person name="Kim J.-J."/>
            <person name="Kim K.H."/>
            <person name="Pangilinan J."/>
            <person name="Lipzen A."/>
            <person name="Riley R."/>
            <person name="Grigoriev I.V."/>
            <person name="Spatafora J.W."/>
            <person name="Choi I.-G."/>
        </authorList>
    </citation>
    <scope>NUCLEOTIDE SEQUENCE [LARGE SCALE GENOMIC DNA]</scope>
    <source>
        <strain evidence="1 2">KUC8140</strain>
    </source>
</reference>
<proteinExistence type="predicted"/>
<sequence>MMSSDLAIKPANGRGRKTESLVRRVKRKFSVLLMLKGRSQSPKIDIEVQEAKREKKEVDPWRSGGGDERDTLCIIQLKEDRSPPKPPDVVELRNCGRKFADRPLQRSSKGQVFVLECSLPPFFVDPHTHSKGESETGTALALASCPFSGVQRRQERVTTSQDAVENQILILCHWRKEIFGVRALDPSVSD</sequence>